<accession>F8SYA0</accession>
<keyword evidence="1" id="KW-0934">Plastid</keyword>
<gene>
    <name evidence="1" type="primary">orf214</name>
</gene>
<organism evidence="1">
    <name type="scientific">Schizomeris leibleinii</name>
    <dbReference type="NCBI Taxonomy" id="104533"/>
    <lineage>
        <taxon>Eukaryota</taxon>
        <taxon>Viridiplantae</taxon>
        <taxon>Chlorophyta</taxon>
        <taxon>core chlorophytes</taxon>
        <taxon>Chlorophyceae</taxon>
        <taxon>OCC clade</taxon>
        <taxon>Chaetophorales</taxon>
        <taxon>Schizomeridaceae</taxon>
        <taxon>Schizomeris</taxon>
    </lineage>
</organism>
<proteinExistence type="predicted"/>
<evidence type="ECO:0000313" key="1">
    <source>
        <dbReference type="EMBL" id="AEH05423.1"/>
    </source>
</evidence>
<reference evidence="1" key="1">
    <citation type="submission" date="2010-12" db="EMBL/GenBank/DDBJ databases">
        <authorList>
            <person name="Brouard J.-S."/>
            <person name="Otis C."/>
            <person name="Lemieux C."/>
            <person name="Turmel M."/>
        </authorList>
    </citation>
    <scope>NUCLEOTIDE SEQUENCE</scope>
</reference>
<name>F8SYA0_9CHLO</name>
<reference evidence="1" key="2">
    <citation type="journal article" date="2011" name="Genome Biol. Evol.">
        <title>The chloroplast genome of the green alga Schizomeris leibleinii (Chlorophyceae) provides evidence for bidirectional DNA replication from a single origin in the chaetophorales.</title>
        <authorList>
            <person name="Brouard J.S."/>
            <person name="Otis C."/>
            <person name="Lemieux C."/>
            <person name="Turmel M."/>
        </authorList>
    </citation>
    <scope>NUCLEOTIDE SEQUENCE</scope>
</reference>
<dbReference type="AlphaFoldDB" id="F8SYA0"/>
<dbReference type="RefSeq" id="YP_004581388.1">
    <property type="nucleotide sequence ID" value="NC_015645.1"/>
</dbReference>
<sequence length="214" mass="24518">MNTTNKNFNSLNDENLAKNSFEYFESKYSDIPPEEQRIPPKPGYLPDSLCELIVEQVNKFYGIESQKKSMILIAELCQKGGTNSTAGENIVASYFSRPTPTSTPQRPYRVLTASVFKEICTEVGVRNKMQITPRQFARTKASEIAYISQKYLRREGDLAYKMRAEVGELSTKDAFWCSNFQSANPDCPPNVRKWLMDDLTKRRANKKDSLQMKQ</sequence>
<dbReference type="EMBL" id="HQ700713">
    <property type="protein sequence ID" value="AEH05423.1"/>
    <property type="molecule type" value="Genomic_DNA"/>
</dbReference>
<geneLocation type="chloroplast" evidence="1"/>
<keyword evidence="1" id="KW-0150">Chloroplast</keyword>
<protein>
    <submittedName>
        <fullName evidence="1">Orf214</fullName>
    </submittedName>
</protein>
<dbReference type="GeneID" id="10751775"/>